<evidence type="ECO:0000313" key="1">
    <source>
        <dbReference type="EMBL" id="GAA3391964.1"/>
    </source>
</evidence>
<dbReference type="Gene3D" id="2.40.400.10">
    <property type="entry name" value="Acetoacetate decarboxylase-like"/>
    <property type="match status" value="1"/>
</dbReference>
<accession>A0ABP6T5E8</accession>
<evidence type="ECO:0008006" key="3">
    <source>
        <dbReference type="Google" id="ProtNLM"/>
    </source>
</evidence>
<reference evidence="2" key="1">
    <citation type="journal article" date="2019" name="Int. J. Syst. Evol. Microbiol.">
        <title>The Global Catalogue of Microorganisms (GCM) 10K type strain sequencing project: providing services to taxonomists for standard genome sequencing and annotation.</title>
        <authorList>
            <consortium name="The Broad Institute Genomics Platform"/>
            <consortium name="The Broad Institute Genome Sequencing Center for Infectious Disease"/>
            <person name="Wu L."/>
            <person name="Ma J."/>
        </authorList>
    </citation>
    <scope>NUCLEOTIDE SEQUENCE [LARGE SCALE GENOMIC DNA]</scope>
    <source>
        <strain evidence="2">JCM 9458</strain>
    </source>
</reference>
<dbReference type="EMBL" id="BAAAYN010000035">
    <property type="protein sequence ID" value="GAA3391964.1"/>
    <property type="molecule type" value="Genomic_DNA"/>
</dbReference>
<proteinExistence type="predicted"/>
<evidence type="ECO:0000313" key="2">
    <source>
        <dbReference type="Proteomes" id="UP001501676"/>
    </source>
</evidence>
<protein>
    <recommendedName>
        <fullName evidence="3">Acetoacetate decarboxylase</fullName>
    </recommendedName>
</protein>
<keyword evidence="2" id="KW-1185">Reference proteome</keyword>
<dbReference type="Pfam" id="PF06314">
    <property type="entry name" value="ADC"/>
    <property type="match status" value="1"/>
</dbReference>
<dbReference type="RefSeq" id="WP_345730815.1">
    <property type="nucleotide sequence ID" value="NZ_BAAAYN010000035.1"/>
</dbReference>
<comment type="caution">
    <text evidence="1">The sequence shown here is derived from an EMBL/GenBank/DDBJ whole genome shotgun (WGS) entry which is preliminary data.</text>
</comment>
<gene>
    <name evidence="1" type="ORF">GCM10020369_51850</name>
</gene>
<name>A0ABP6T5E8_9ACTN</name>
<dbReference type="InterPro" id="IPR023375">
    <property type="entry name" value="ADC_dom_sf"/>
</dbReference>
<dbReference type="PANTHER" id="PTHR40518">
    <property type="entry name" value="ACETOACETATE DECARBOXYLASE"/>
    <property type="match status" value="1"/>
</dbReference>
<dbReference type="InterPro" id="IPR010451">
    <property type="entry name" value="Acetoacetate_decarboxylase"/>
</dbReference>
<dbReference type="PANTHER" id="PTHR40518:SF1">
    <property type="entry name" value="ACETOACETATE DECARBOXYLASE"/>
    <property type="match status" value="1"/>
</dbReference>
<organism evidence="1 2">
    <name type="scientific">Cryptosporangium minutisporangium</name>
    <dbReference type="NCBI Taxonomy" id="113569"/>
    <lineage>
        <taxon>Bacteria</taxon>
        <taxon>Bacillati</taxon>
        <taxon>Actinomycetota</taxon>
        <taxon>Actinomycetes</taxon>
        <taxon>Cryptosporangiales</taxon>
        <taxon>Cryptosporangiaceae</taxon>
        <taxon>Cryptosporangium</taxon>
    </lineage>
</organism>
<dbReference type="Proteomes" id="UP001501676">
    <property type="component" value="Unassembled WGS sequence"/>
</dbReference>
<dbReference type="SUPFAM" id="SSF160104">
    <property type="entry name" value="Acetoacetate decarboxylase-like"/>
    <property type="match status" value="1"/>
</dbReference>
<sequence length="224" mass="23915">MTRAGLENLTAIPSVRESVLASDVELPTSSAPAPWRTKIDAAFWWHRASADAASMLPPALRSLGVIPVTLVAFVRYRETPVGAYSEVFASPVLLRKWPVPPIHIPFMAVDSLTSVHGGRSNWALPKTLASFEWGGAAVTATGDGWKMSAEARASTPKFPMAGGLKTLQLFDGEPRAAWVGMHGRARLGRVTASAEGPTLSRWLTPGRHPALLISDATMSVGAPR</sequence>